<gene>
    <name evidence="2" type="ORF">XNOV1_A021874</name>
</gene>
<keyword evidence="3" id="KW-1185">Reference proteome</keyword>
<proteinExistence type="predicted"/>
<dbReference type="AlphaFoldDB" id="A0AAV1H1T6"/>
<reference evidence="2" key="1">
    <citation type="submission" date="2023-08" db="EMBL/GenBank/DDBJ databases">
        <authorList>
            <person name="Alioto T."/>
            <person name="Alioto T."/>
            <person name="Gomez Garrido J."/>
        </authorList>
    </citation>
    <scope>NUCLEOTIDE SEQUENCE</scope>
</reference>
<dbReference type="Proteomes" id="UP001178508">
    <property type="component" value="Chromosome 19"/>
</dbReference>
<sequence>MSESVLVFEHSPASAHRLFSVYFHETSPFNQTHSSGPLSVHCVLHYVLGLFQHLYLSRLCVAPQGCWVWLGWAGACTARIPTLAGGHISLLPQRAGARRLPEPRDEHRSRPPRTAAAAARLSLRSDRACEGGGWTTTINILKRSLQPQ</sequence>
<accession>A0AAV1H1T6</accession>
<evidence type="ECO:0000313" key="2">
    <source>
        <dbReference type="EMBL" id="CAJ1079985.1"/>
    </source>
</evidence>
<name>A0AAV1H1T6_XYRNO</name>
<dbReference type="EMBL" id="OY660882">
    <property type="protein sequence ID" value="CAJ1079985.1"/>
    <property type="molecule type" value="Genomic_DNA"/>
</dbReference>
<evidence type="ECO:0000313" key="3">
    <source>
        <dbReference type="Proteomes" id="UP001178508"/>
    </source>
</evidence>
<feature type="compositionally biased region" description="Basic and acidic residues" evidence="1">
    <location>
        <begin position="99"/>
        <end position="109"/>
    </location>
</feature>
<feature type="region of interest" description="Disordered" evidence="1">
    <location>
        <begin position="95"/>
        <end position="114"/>
    </location>
</feature>
<evidence type="ECO:0000256" key="1">
    <source>
        <dbReference type="SAM" id="MobiDB-lite"/>
    </source>
</evidence>
<protein>
    <submittedName>
        <fullName evidence="2">Uncharacterized protein</fullName>
    </submittedName>
</protein>
<organism evidence="2 3">
    <name type="scientific">Xyrichtys novacula</name>
    <name type="common">Pearly razorfish</name>
    <name type="synonym">Hemipteronotus novacula</name>
    <dbReference type="NCBI Taxonomy" id="13765"/>
    <lineage>
        <taxon>Eukaryota</taxon>
        <taxon>Metazoa</taxon>
        <taxon>Chordata</taxon>
        <taxon>Craniata</taxon>
        <taxon>Vertebrata</taxon>
        <taxon>Euteleostomi</taxon>
        <taxon>Actinopterygii</taxon>
        <taxon>Neopterygii</taxon>
        <taxon>Teleostei</taxon>
        <taxon>Neoteleostei</taxon>
        <taxon>Acanthomorphata</taxon>
        <taxon>Eupercaria</taxon>
        <taxon>Labriformes</taxon>
        <taxon>Labridae</taxon>
        <taxon>Xyrichtys</taxon>
    </lineage>
</organism>